<name>A0A7S4BLD8_CHRCT</name>
<organism evidence="2">
    <name type="scientific">Chrysotila carterae</name>
    <name type="common">Marine alga</name>
    <name type="synonym">Syracosphaera carterae</name>
    <dbReference type="NCBI Taxonomy" id="13221"/>
    <lineage>
        <taxon>Eukaryota</taxon>
        <taxon>Haptista</taxon>
        <taxon>Haptophyta</taxon>
        <taxon>Prymnesiophyceae</taxon>
        <taxon>Isochrysidales</taxon>
        <taxon>Isochrysidaceae</taxon>
        <taxon>Chrysotila</taxon>
    </lineage>
</organism>
<sequence length="377" mass="41267">MMHDDPGRALFIDEANTAQNKLPSKPHFSCPKCSLRLRLLTAILLPLRCSSVTDNSSQHANTLKSLKLARMPSHLTCFSCTHQVFVLKRLLDNCDPPMEVPVTQEEFAAGLMAEIGHDSTDDFTIGIVPNSMICKLPCRSRSPTRFSTLRTGTTQPFMCSQATWAVLLTCNSPSRKTMPSLEPSPVCTAPCGLTFASAISPVGRIRLPESNPSPPALSRQAFATPKSARNWAHVPLESLNSTCLSFCTMEPPSHTAHTPGGDSATSWTEPTRGSPLPPLCPENGTRTWYATVFHMCPEVLRLVNIKRKCFQPNTYQCLCAYTAKQLFQQASYTPKHKKAKAEDTAAFLQASAATLKVYKHKAKGTNQGASSLTIEED</sequence>
<dbReference type="EMBL" id="HBIZ01035051">
    <property type="protein sequence ID" value="CAE0769714.1"/>
    <property type="molecule type" value="Transcribed_RNA"/>
</dbReference>
<dbReference type="AlphaFoldDB" id="A0A7S4BLD8"/>
<proteinExistence type="predicted"/>
<reference evidence="2" key="1">
    <citation type="submission" date="2021-01" db="EMBL/GenBank/DDBJ databases">
        <authorList>
            <person name="Corre E."/>
            <person name="Pelletier E."/>
            <person name="Niang G."/>
            <person name="Scheremetjew M."/>
            <person name="Finn R."/>
            <person name="Kale V."/>
            <person name="Holt S."/>
            <person name="Cochrane G."/>
            <person name="Meng A."/>
            <person name="Brown T."/>
            <person name="Cohen L."/>
        </authorList>
    </citation>
    <scope>NUCLEOTIDE SEQUENCE</scope>
    <source>
        <strain evidence="2">CCMP645</strain>
    </source>
</reference>
<gene>
    <name evidence="2" type="ORF">PCAR00345_LOCUS22326</name>
</gene>
<accession>A0A7S4BLD8</accession>
<feature type="region of interest" description="Disordered" evidence="1">
    <location>
        <begin position="254"/>
        <end position="275"/>
    </location>
</feature>
<protein>
    <submittedName>
        <fullName evidence="2">Uncharacterized protein</fullName>
    </submittedName>
</protein>
<evidence type="ECO:0000313" key="2">
    <source>
        <dbReference type="EMBL" id="CAE0769714.1"/>
    </source>
</evidence>
<evidence type="ECO:0000256" key="1">
    <source>
        <dbReference type="SAM" id="MobiDB-lite"/>
    </source>
</evidence>